<evidence type="ECO:0000256" key="1">
    <source>
        <dbReference type="ARBA" id="ARBA00022553"/>
    </source>
</evidence>
<dbReference type="AlphaFoldDB" id="A0A1U7CWK1"/>
<feature type="modified residue" description="4-aspartylphosphate" evidence="4">
    <location>
        <position position="503"/>
    </location>
</feature>
<dbReference type="SMART" id="SM00065">
    <property type="entry name" value="GAF"/>
    <property type="match status" value="1"/>
</dbReference>
<dbReference type="PANTHER" id="PTHR44591">
    <property type="entry name" value="STRESS RESPONSE REGULATOR PROTEIN 1"/>
    <property type="match status" value="1"/>
</dbReference>
<evidence type="ECO:0000256" key="3">
    <source>
        <dbReference type="ARBA" id="ARBA00022777"/>
    </source>
</evidence>
<dbReference type="InterPro" id="IPR003018">
    <property type="entry name" value="GAF"/>
</dbReference>
<organism evidence="7 8">
    <name type="scientific">Paludisphaera borealis</name>
    <dbReference type="NCBI Taxonomy" id="1387353"/>
    <lineage>
        <taxon>Bacteria</taxon>
        <taxon>Pseudomonadati</taxon>
        <taxon>Planctomycetota</taxon>
        <taxon>Planctomycetia</taxon>
        <taxon>Isosphaerales</taxon>
        <taxon>Isosphaeraceae</taxon>
        <taxon>Paludisphaera</taxon>
    </lineage>
</organism>
<sequence length="603" mass="66170">MLDPNSFSLDWVTHVAEKPRVLVIERDASRGKAILETLGDAFEVTTVQSISKALSMLRDSRFEGVYVDSAQLSAVRWVGMIIQAEEILDAIADGVAVVDPDLRIIWANPEFLSLTSAETQVIGNRFFQALDESEILGPEPCPFTTSVASKSPSSTLLKIRNNRYLRVTVTPVFDAQHVLTHLIALTREITDETQQQLKVNAIAKAGDELADLTPEELSEMGVDERTDLLKLNIARHMKDLMGLDFMEIRLLHRETGKLIPLLTEGMTPLAANRELLARKHGQGVTGFVAATGQSYLCPDTTKDPIYIEGAEGARSSLTVPLIYHGNVIGTLNVESPQADAFDDRDRQFLEIYGRNVASALNTLELLQAEKASTANASVQAISREVAMPLDDIITDAATILDRYAGHDEDIIARLRHLLYRAREIRGIIHKVGTSIAPPPSRVVKAPAAKLAGARILVVDADEAIRRSAHQLLGMQGADVETARDAHEALALMRQNSYSAALADIRLPDLDGYEIFRRLRETQPGTPVILMTGFGYDPTHSIVKARQEGLQTVLYKPFRSDRLMEAVEQALHINTAQPGRDGEKPKSPHPDPVPTPAEDPPPAS</sequence>
<dbReference type="SUPFAM" id="SSF52172">
    <property type="entry name" value="CheY-like"/>
    <property type="match status" value="1"/>
</dbReference>
<protein>
    <submittedName>
        <fullName evidence="7">C4-dicarboxylate transport transcriptional regulatory protein DctD</fullName>
    </submittedName>
</protein>
<gene>
    <name evidence="7" type="primary">dctD</name>
    <name evidence="7" type="ORF">BSF38_04865</name>
</gene>
<dbReference type="Pfam" id="PF01590">
    <property type="entry name" value="GAF"/>
    <property type="match status" value="1"/>
</dbReference>
<dbReference type="InterPro" id="IPR011006">
    <property type="entry name" value="CheY-like_superfamily"/>
</dbReference>
<feature type="compositionally biased region" description="Basic and acidic residues" evidence="5">
    <location>
        <begin position="579"/>
        <end position="588"/>
    </location>
</feature>
<feature type="domain" description="Response regulatory" evidence="6">
    <location>
        <begin position="454"/>
        <end position="570"/>
    </location>
</feature>
<dbReference type="Pfam" id="PF08448">
    <property type="entry name" value="PAS_4"/>
    <property type="match status" value="1"/>
</dbReference>
<dbReference type="InterPro" id="IPR050595">
    <property type="entry name" value="Bact_response_regulator"/>
</dbReference>
<dbReference type="InterPro" id="IPR029016">
    <property type="entry name" value="GAF-like_dom_sf"/>
</dbReference>
<dbReference type="Gene3D" id="3.30.450.20">
    <property type="entry name" value="PAS domain"/>
    <property type="match status" value="1"/>
</dbReference>
<name>A0A1U7CWK1_9BACT</name>
<evidence type="ECO:0000256" key="4">
    <source>
        <dbReference type="PROSITE-ProRule" id="PRU00169"/>
    </source>
</evidence>
<feature type="region of interest" description="Disordered" evidence="5">
    <location>
        <begin position="573"/>
        <end position="603"/>
    </location>
</feature>
<feature type="compositionally biased region" description="Pro residues" evidence="5">
    <location>
        <begin position="589"/>
        <end position="603"/>
    </location>
</feature>
<dbReference type="GO" id="GO:0016301">
    <property type="term" value="F:kinase activity"/>
    <property type="evidence" value="ECO:0007669"/>
    <property type="project" value="UniProtKB-KW"/>
</dbReference>
<dbReference type="InterPro" id="IPR001789">
    <property type="entry name" value="Sig_transdc_resp-reg_receiver"/>
</dbReference>
<evidence type="ECO:0000313" key="8">
    <source>
        <dbReference type="Proteomes" id="UP000186309"/>
    </source>
</evidence>
<dbReference type="InterPro" id="IPR013656">
    <property type="entry name" value="PAS_4"/>
</dbReference>
<accession>A0A1U7CWK1</accession>
<evidence type="ECO:0000256" key="5">
    <source>
        <dbReference type="SAM" id="MobiDB-lite"/>
    </source>
</evidence>
<keyword evidence="8" id="KW-1185">Reference proteome</keyword>
<dbReference type="STRING" id="1387353.BSF38_04865"/>
<dbReference type="SUPFAM" id="SSF55785">
    <property type="entry name" value="PYP-like sensor domain (PAS domain)"/>
    <property type="match status" value="1"/>
</dbReference>
<dbReference type="InterPro" id="IPR000014">
    <property type="entry name" value="PAS"/>
</dbReference>
<dbReference type="KEGG" id="pbor:BSF38_04865"/>
<dbReference type="PANTHER" id="PTHR44591:SF3">
    <property type="entry name" value="RESPONSE REGULATORY DOMAIN-CONTAINING PROTEIN"/>
    <property type="match status" value="1"/>
</dbReference>
<dbReference type="PROSITE" id="PS50110">
    <property type="entry name" value="RESPONSE_REGULATORY"/>
    <property type="match status" value="1"/>
</dbReference>
<dbReference type="CDD" id="cd00130">
    <property type="entry name" value="PAS"/>
    <property type="match status" value="1"/>
</dbReference>
<reference evidence="8" key="1">
    <citation type="submission" date="2016-12" db="EMBL/GenBank/DDBJ databases">
        <title>Comparative genomics of four Isosphaeraceae planctomycetes: a common pool of plasmids and glycoside hydrolase genes.</title>
        <authorList>
            <person name="Ivanova A."/>
        </authorList>
    </citation>
    <scope>NUCLEOTIDE SEQUENCE [LARGE SCALE GENOMIC DNA]</scope>
    <source>
        <strain evidence="8">PX4</strain>
    </source>
</reference>
<dbReference type="SMART" id="SM00091">
    <property type="entry name" value="PAS"/>
    <property type="match status" value="1"/>
</dbReference>
<keyword evidence="1 4" id="KW-0597">Phosphoprotein</keyword>
<dbReference type="Proteomes" id="UP000186309">
    <property type="component" value="Chromosome"/>
</dbReference>
<proteinExistence type="predicted"/>
<dbReference type="InterPro" id="IPR035965">
    <property type="entry name" value="PAS-like_dom_sf"/>
</dbReference>
<dbReference type="EMBL" id="CP019082">
    <property type="protein sequence ID" value="APW63301.1"/>
    <property type="molecule type" value="Genomic_DNA"/>
</dbReference>
<evidence type="ECO:0000256" key="2">
    <source>
        <dbReference type="ARBA" id="ARBA00022679"/>
    </source>
</evidence>
<keyword evidence="2" id="KW-0808">Transferase</keyword>
<dbReference type="GO" id="GO:0000160">
    <property type="term" value="P:phosphorelay signal transduction system"/>
    <property type="evidence" value="ECO:0007669"/>
    <property type="project" value="InterPro"/>
</dbReference>
<dbReference type="Pfam" id="PF00072">
    <property type="entry name" value="Response_reg"/>
    <property type="match status" value="1"/>
</dbReference>
<keyword evidence="3" id="KW-0418">Kinase</keyword>
<dbReference type="SMART" id="SM00448">
    <property type="entry name" value="REC"/>
    <property type="match status" value="1"/>
</dbReference>
<evidence type="ECO:0000259" key="6">
    <source>
        <dbReference type="PROSITE" id="PS50110"/>
    </source>
</evidence>
<dbReference type="SUPFAM" id="SSF55781">
    <property type="entry name" value="GAF domain-like"/>
    <property type="match status" value="1"/>
</dbReference>
<dbReference type="Gene3D" id="3.30.450.40">
    <property type="match status" value="1"/>
</dbReference>
<dbReference type="Gene3D" id="3.40.50.2300">
    <property type="match status" value="1"/>
</dbReference>
<evidence type="ECO:0000313" key="7">
    <source>
        <dbReference type="EMBL" id="APW63301.1"/>
    </source>
</evidence>